<dbReference type="EMBL" id="LT598496">
    <property type="protein sequence ID" value="SBV26704.1"/>
    <property type="molecule type" value="Genomic_DNA"/>
</dbReference>
<dbReference type="PATRIC" id="fig|307121.4.peg.2256"/>
<accession>A0A1C3N2A7</accession>
<gene>
    <name evidence="1" type="ORF">GA0070620_2198</name>
</gene>
<reference evidence="2" key="1">
    <citation type="submission" date="2016-06" db="EMBL/GenBank/DDBJ databases">
        <authorList>
            <person name="Varghese N."/>
        </authorList>
    </citation>
    <scope>NUCLEOTIDE SEQUENCE [LARGE SCALE GENOMIC DNA]</scope>
    <source>
        <strain evidence="2">DSM 45344</strain>
    </source>
</reference>
<dbReference type="OrthoDB" id="3482166at2"/>
<evidence type="ECO:0000313" key="1">
    <source>
        <dbReference type="EMBL" id="SBV26704.1"/>
    </source>
</evidence>
<name>A0A1C3N2A7_9ACTN</name>
<sequence length="120" mass="11875">MTHRPGNSPLTPTRRAAGLLAGLALGVALLAGCSSEGADTDCSIAGSCTVTFQRGVDASASILGVDAKLVGVQGDQVTVEVAGEQVTLLAGQQAAEVGGLAVTLDSVTDQEIKIRVSQGG</sequence>
<dbReference type="STRING" id="307121.GA0070620_2198"/>
<dbReference type="RefSeq" id="WP_091589757.1">
    <property type="nucleotide sequence ID" value="NZ_JBHRWG010000003.1"/>
</dbReference>
<dbReference type="PROSITE" id="PS51257">
    <property type="entry name" value="PROKAR_LIPOPROTEIN"/>
    <property type="match status" value="1"/>
</dbReference>
<dbReference type="AlphaFoldDB" id="A0A1C3N2A7"/>
<proteinExistence type="predicted"/>
<keyword evidence="2" id="KW-1185">Reference proteome</keyword>
<dbReference type="Proteomes" id="UP000199393">
    <property type="component" value="Chromosome I"/>
</dbReference>
<protein>
    <submittedName>
        <fullName evidence="1">Uncharacterized protein</fullName>
    </submittedName>
</protein>
<evidence type="ECO:0000313" key="2">
    <source>
        <dbReference type="Proteomes" id="UP000199393"/>
    </source>
</evidence>
<organism evidence="1 2">
    <name type="scientific">Micromonospora krabiensis</name>
    <dbReference type="NCBI Taxonomy" id="307121"/>
    <lineage>
        <taxon>Bacteria</taxon>
        <taxon>Bacillati</taxon>
        <taxon>Actinomycetota</taxon>
        <taxon>Actinomycetes</taxon>
        <taxon>Micromonosporales</taxon>
        <taxon>Micromonosporaceae</taxon>
        <taxon>Micromonospora</taxon>
    </lineage>
</organism>